<keyword evidence="6 8" id="KW-1133">Transmembrane helix</keyword>
<dbReference type="Pfam" id="PF01032">
    <property type="entry name" value="FecCD"/>
    <property type="match status" value="1"/>
</dbReference>
<comment type="subcellular location">
    <subcellularLocation>
        <location evidence="1">Cell membrane</location>
        <topology evidence="1">Multi-pass membrane protein</topology>
    </subcellularLocation>
</comment>
<evidence type="ECO:0000313" key="10">
    <source>
        <dbReference type="Proteomes" id="UP000248044"/>
    </source>
</evidence>
<keyword evidence="3" id="KW-0813">Transport</keyword>
<dbReference type="RefSeq" id="WP_110270053.1">
    <property type="nucleotide sequence ID" value="NZ_CP029289.2"/>
</dbReference>
<dbReference type="SUPFAM" id="SSF81345">
    <property type="entry name" value="ABC transporter involved in vitamin B12 uptake, BtuC"/>
    <property type="match status" value="1"/>
</dbReference>
<dbReference type="PANTHER" id="PTHR30472">
    <property type="entry name" value="FERRIC ENTEROBACTIN TRANSPORT SYSTEM PERMEASE PROTEIN"/>
    <property type="match status" value="1"/>
</dbReference>
<evidence type="ECO:0000313" key="9">
    <source>
        <dbReference type="EMBL" id="AWR94172.1"/>
    </source>
</evidence>
<dbReference type="EMBL" id="CP029289">
    <property type="protein sequence ID" value="AWR94172.1"/>
    <property type="molecule type" value="Genomic_DNA"/>
</dbReference>
<dbReference type="Gene3D" id="1.10.3470.10">
    <property type="entry name" value="ABC transporter involved in vitamin B12 uptake, BtuC"/>
    <property type="match status" value="1"/>
</dbReference>
<feature type="transmembrane region" description="Helical" evidence="8">
    <location>
        <begin position="80"/>
        <end position="101"/>
    </location>
</feature>
<accession>A0A2U9IDR5</accession>
<feature type="transmembrane region" description="Helical" evidence="8">
    <location>
        <begin position="272"/>
        <end position="291"/>
    </location>
</feature>
<dbReference type="GO" id="GO:0022857">
    <property type="term" value="F:transmembrane transporter activity"/>
    <property type="evidence" value="ECO:0007669"/>
    <property type="project" value="InterPro"/>
</dbReference>
<evidence type="ECO:0000256" key="1">
    <source>
        <dbReference type="ARBA" id="ARBA00004651"/>
    </source>
</evidence>
<keyword evidence="4" id="KW-1003">Cell membrane</keyword>
<feature type="transmembrane region" description="Helical" evidence="8">
    <location>
        <begin position="47"/>
        <end position="68"/>
    </location>
</feature>
<dbReference type="GO" id="GO:0005886">
    <property type="term" value="C:plasma membrane"/>
    <property type="evidence" value="ECO:0007669"/>
    <property type="project" value="UniProtKB-SubCell"/>
</dbReference>
<keyword evidence="7 8" id="KW-0472">Membrane</keyword>
<evidence type="ECO:0000256" key="4">
    <source>
        <dbReference type="ARBA" id="ARBA00022475"/>
    </source>
</evidence>
<dbReference type="OrthoDB" id="57034at2157"/>
<dbReference type="GeneID" id="36831643"/>
<evidence type="ECO:0000256" key="6">
    <source>
        <dbReference type="ARBA" id="ARBA00022989"/>
    </source>
</evidence>
<organism evidence="9 10">
    <name type="scientific">Acidianus brierleyi</name>
    <dbReference type="NCBI Taxonomy" id="41673"/>
    <lineage>
        <taxon>Archaea</taxon>
        <taxon>Thermoproteota</taxon>
        <taxon>Thermoprotei</taxon>
        <taxon>Sulfolobales</taxon>
        <taxon>Sulfolobaceae</taxon>
        <taxon>Acidianus</taxon>
    </lineage>
</organism>
<dbReference type="Proteomes" id="UP000248044">
    <property type="component" value="Chromosome"/>
</dbReference>
<dbReference type="AlphaFoldDB" id="A0A2U9IDR5"/>
<comment type="similarity">
    <text evidence="2">Belongs to the binding-protein-dependent transport system permease family. FecCD subfamily.</text>
</comment>
<protein>
    <submittedName>
        <fullName evidence="9">Iron ABC transporter</fullName>
    </submittedName>
</protein>
<dbReference type="InterPro" id="IPR000522">
    <property type="entry name" value="ABC_transptr_permease_BtuC"/>
</dbReference>
<keyword evidence="5 8" id="KW-0812">Transmembrane</keyword>
<dbReference type="KEGG" id="abri:DFR85_05765"/>
<evidence type="ECO:0000256" key="8">
    <source>
        <dbReference type="SAM" id="Phobius"/>
    </source>
</evidence>
<evidence type="ECO:0000256" key="5">
    <source>
        <dbReference type="ARBA" id="ARBA00022692"/>
    </source>
</evidence>
<gene>
    <name evidence="9" type="ORF">DFR85_05765</name>
</gene>
<evidence type="ECO:0000256" key="3">
    <source>
        <dbReference type="ARBA" id="ARBA00022448"/>
    </source>
</evidence>
<evidence type="ECO:0000256" key="7">
    <source>
        <dbReference type="ARBA" id="ARBA00023136"/>
    </source>
</evidence>
<reference evidence="9 10" key="1">
    <citation type="submission" date="2018-05" db="EMBL/GenBank/DDBJ databases">
        <title>Complete Genome Sequences of Extremely Thermoacidophilic, Metal-Mobilizing Type-Strain Members of the Archaeal Family Sulfolobaceae: Acidianus brierleyi DSM-1651T, Acidianus sulfidivorans DSM-18786T, Metallosphaera hakonensis DSM-7519T, and Metallosphaera prunae DSM-10039T.</title>
        <authorList>
            <person name="Counts J.A."/>
            <person name="Kelly R.M."/>
        </authorList>
    </citation>
    <scope>NUCLEOTIDE SEQUENCE [LARGE SCALE GENOMIC DNA]</scope>
    <source>
        <strain evidence="9 10">DSM 1651</strain>
    </source>
</reference>
<feature type="transmembrane region" description="Helical" evidence="8">
    <location>
        <begin position="107"/>
        <end position="129"/>
    </location>
</feature>
<sequence length="326" mass="35521">MKLKIMFFVLILMLSFLLSLIYGSVKIPIQDIFRPEGVYKIIFLEIRLPTVISAAIIGAVLSISGAIMQLLLRNPLLDPYISGTASGGAFGAVLSYFLLAFNLPFSWIIYVSPVIAFVFALFSTFLTIAIGRKGGVYGIVIGGVVISYIFSSLITILLTFMEIRYPQVPPLVFWLLGDIQVIGWNYVIILALLSFSIIFLAIKFSRKIDLASISDEMAYSSGLNPSKFRIFWISIISIITGYIVSQVGIIGFIGIIVPHIVRRFFSGSSTQLIPFSALLGSSVLLLSNLVADGSLGFKIPITAITSLIASPIIIYVLVKGIANQGT</sequence>
<feature type="transmembrane region" description="Helical" evidence="8">
    <location>
        <begin position="136"/>
        <end position="161"/>
    </location>
</feature>
<evidence type="ECO:0000256" key="2">
    <source>
        <dbReference type="ARBA" id="ARBA00007935"/>
    </source>
</evidence>
<dbReference type="PANTHER" id="PTHR30472:SF25">
    <property type="entry name" value="ABC TRANSPORTER PERMEASE PROTEIN MJ0876-RELATED"/>
    <property type="match status" value="1"/>
</dbReference>
<feature type="transmembrane region" description="Helical" evidence="8">
    <location>
        <begin position="303"/>
        <end position="322"/>
    </location>
</feature>
<proteinExistence type="inferred from homology"/>
<keyword evidence="10" id="KW-1185">Reference proteome</keyword>
<feature type="transmembrane region" description="Helical" evidence="8">
    <location>
        <begin position="181"/>
        <end position="202"/>
    </location>
</feature>
<feature type="transmembrane region" description="Helical" evidence="8">
    <location>
        <begin position="230"/>
        <end position="260"/>
    </location>
</feature>
<name>A0A2U9IDR5_9CREN</name>
<dbReference type="InterPro" id="IPR037294">
    <property type="entry name" value="ABC_BtuC-like"/>
</dbReference>